<accession>A0A2K3PC82</accession>
<dbReference type="EMBL" id="ASHM01005646">
    <property type="protein sequence ID" value="PNY12896.1"/>
    <property type="molecule type" value="Genomic_DNA"/>
</dbReference>
<dbReference type="AlphaFoldDB" id="A0A2K3PC82"/>
<protein>
    <submittedName>
        <fullName evidence="1">Uncharacterized protein</fullName>
    </submittedName>
</protein>
<comment type="caution">
    <text evidence="1">The sequence shown here is derived from an EMBL/GenBank/DDBJ whole genome shotgun (WGS) entry which is preliminary data.</text>
</comment>
<gene>
    <name evidence="1" type="ORF">L195_g009539</name>
</gene>
<reference evidence="1 2" key="2">
    <citation type="journal article" date="2017" name="Front. Plant Sci.">
        <title>Gene Classification and Mining of Molecular Markers Useful in Red Clover (Trifolium pratense) Breeding.</title>
        <authorList>
            <person name="Istvanek J."/>
            <person name="Dluhosova J."/>
            <person name="Dluhos P."/>
            <person name="Patkova L."/>
            <person name="Nedelnik J."/>
            <person name="Repkova J."/>
        </authorList>
    </citation>
    <scope>NUCLEOTIDE SEQUENCE [LARGE SCALE GENOMIC DNA]</scope>
    <source>
        <strain evidence="2">cv. Tatra</strain>
        <tissue evidence="1">Young leaves</tissue>
    </source>
</reference>
<sequence length="59" mass="6612">MVDRSGGVDGTLLTGRCRREGERLQFAEFKPIDLRRSSMDLAREIGWRTISITVGGTDK</sequence>
<proteinExistence type="predicted"/>
<name>A0A2K3PC82_TRIPR</name>
<evidence type="ECO:0000313" key="2">
    <source>
        <dbReference type="Proteomes" id="UP000236291"/>
    </source>
</evidence>
<dbReference type="Proteomes" id="UP000236291">
    <property type="component" value="Unassembled WGS sequence"/>
</dbReference>
<reference evidence="1 2" key="1">
    <citation type="journal article" date="2014" name="Am. J. Bot.">
        <title>Genome assembly and annotation for red clover (Trifolium pratense; Fabaceae).</title>
        <authorList>
            <person name="Istvanek J."/>
            <person name="Jaros M."/>
            <person name="Krenek A."/>
            <person name="Repkova J."/>
        </authorList>
    </citation>
    <scope>NUCLEOTIDE SEQUENCE [LARGE SCALE GENOMIC DNA]</scope>
    <source>
        <strain evidence="2">cv. Tatra</strain>
        <tissue evidence="1">Young leaves</tissue>
    </source>
</reference>
<organism evidence="1 2">
    <name type="scientific">Trifolium pratense</name>
    <name type="common">Red clover</name>
    <dbReference type="NCBI Taxonomy" id="57577"/>
    <lineage>
        <taxon>Eukaryota</taxon>
        <taxon>Viridiplantae</taxon>
        <taxon>Streptophyta</taxon>
        <taxon>Embryophyta</taxon>
        <taxon>Tracheophyta</taxon>
        <taxon>Spermatophyta</taxon>
        <taxon>Magnoliopsida</taxon>
        <taxon>eudicotyledons</taxon>
        <taxon>Gunneridae</taxon>
        <taxon>Pentapetalae</taxon>
        <taxon>rosids</taxon>
        <taxon>fabids</taxon>
        <taxon>Fabales</taxon>
        <taxon>Fabaceae</taxon>
        <taxon>Papilionoideae</taxon>
        <taxon>50 kb inversion clade</taxon>
        <taxon>NPAAA clade</taxon>
        <taxon>Hologalegina</taxon>
        <taxon>IRL clade</taxon>
        <taxon>Trifolieae</taxon>
        <taxon>Trifolium</taxon>
    </lineage>
</organism>
<evidence type="ECO:0000313" key="1">
    <source>
        <dbReference type="EMBL" id="PNY12896.1"/>
    </source>
</evidence>